<name>A0A422MYK3_TRYRA</name>
<evidence type="ECO:0000313" key="2">
    <source>
        <dbReference type="EMBL" id="RNE98308.1"/>
    </source>
</evidence>
<dbReference type="EMBL" id="MKGL01000474">
    <property type="protein sequence ID" value="RNE98308.1"/>
    <property type="molecule type" value="Genomic_DNA"/>
</dbReference>
<sequence>MRAPPASGAGGLESVAERGTTCAEAPARWAMRSPAVPAHGREEEHSGRSLPGPSPPQRLQRFFTFGAVWDAERIKCSYCPRVHCVLGGLCVMWGRRVLPERLLCSRAAYLAAGVSGIRGRGQTCAPVAGRCRVEGGRGGGVPRVREAARAAVGAPEGRGAPPQQPLCRWKANISLAGEGGRGKGNTGARVTCAPHGGSVLHAMHSGSAWVRRTVQILFGPVSPRPVPAPCRTNFC</sequence>
<reference evidence="2 3" key="1">
    <citation type="journal article" date="2018" name="BMC Genomics">
        <title>Genomic comparison of Trypanosoma conorhini and Trypanosoma rangeli to Trypanosoma cruzi strains of high and low virulence.</title>
        <authorList>
            <person name="Bradwell K.R."/>
            <person name="Koparde V.N."/>
            <person name="Matveyev A.V."/>
            <person name="Serrano M.G."/>
            <person name="Alves J.M."/>
            <person name="Parikh H."/>
            <person name="Huang B."/>
            <person name="Lee V."/>
            <person name="Espinosa-Alvarez O."/>
            <person name="Ortiz P.A."/>
            <person name="Costa-Martins A.G."/>
            <person name="Teixeira M.M."/>
            <person name="Buck G.A."/>
        </authorList>
    </citation>
    <scope>NUCLEOTIDE SEQUENCE [LARGE SCALE GENOMIC DNA]</scope>
    <source>
        <strain evidence="2 3">AM80</strain>
    </source>
</reference>
<feature type="region of interest" description="Disordered" evidence="1">
    <location>
        <begin position="1"/>
        <end position="56"/>
    </location>
</feature>
<dbReference type="GeneID" id="40332770"/>
<dbReference type="RefSeq" id="XP_029234566.1">
    <property type="nucleotide sequence ID" value="XM_029385563.1"/>
</dbReference>
<accession>A0A422MYK3</accession>
<dbReference type="AlphaFoldDB" id="A0A422MYK3"/>
<gene>
    <name evidence="2" type="ORF">TraAM80_08837</name>
</gene>
<evidence type="ECO:0000313" key="3">
    <source>
        <dbReference type="Proteomes" id="UP000283634"/>
    </source>
</evidence>
<protein>
    <submittedName>
        <fullName evidence="2">Uncharacterized protein</fullName>
    </submittedName>
</protein>
<evidence type="ECO:0000256" key="1">
    <source>
        <dbReference type="SAM" id="MobiDB-lite"/>
    </source>
</evidence>
<organism evidence="2 3">
    <name type="scientific">Trypanosoma rangeli</name>
    <dbReference type="NCBI Taxonomy" id="5698"/>
    <lineage>
        <taxon>Eukaryota</taxon>
        <taxon>Discoba</taxon>
        <taxon>Euglenozoa</taxon>
        <taxon>Kinetoplastea</taxon>
        <taxon>Metakinetoplastina</taxon>
        <taxon>Trypanosomatida</taxon>
        <taxon>Trypanosomatidae</taxon>
        <taxon>Trypanosoma</taxon>
        <taxon>Herpetosoma</taxon>
    </lineage>
</organism>
<proteinExistence type="predicted"/>
<dbReference type="Proteomes" id="UP000283634">
    <property type="component" value="Unassembled WGS sequence"/>
</dbReference>
<keyword evidence="3" id="KW-1185">Reference proteome</keyword>
<comment type="caution">
    <text evidence="2">The sequence shown here is derived from an EMBL/GenBank/DDBJ whole genome shotgun (WGS) entry which is preliminary data.</text>
</comment>